<gene>
    <name evidence="2" type="ORF">AB0I59_01105</name>
</gene>
<keyword evidence="2" id="KW-0328">Glycosyltransferase</keyword>
<organism evidence="2 3">
    <name type="scientific">Microtetraspora glauca</name>
    <dbReference type="NCBI Taxonomy" id="1996"/>
    <lineage>
        <taxon>Bacteria</taxon>
        <taxon>Bacillati</taxon>
        <taxon>Actinomycetota</taxon>
        <taxon>Actinomycetes</taxon>
        <taxon>Streptosporangiales</taxon>
        <taxon>Streptosporangiaceae</taxon>
        <taxon>Microtetraspora</taxon>
    </lineage>
</organism>
<dbReference type="InterPro" id="IPR050834">
    <property type="entry name" value="Glycosyltransf_2"/>
</dbReference>
<reference evidence="2 3" key="1">
    <citation type="submission" date="2024-06" db="EMBL/GenBank/DDBJ databases">
        <title>The Natural Products Discovery Center: Release of the First 8490 Sequenced Strains for Exploring Actinobacteria Biosynthetic Diversity.</title>
        <authorList>
            <person name="Kalkreuter E."/>
            <person name="Kautsar S.A."/>
            <person name="Yang D."/>
            <person name="Bader C.D."/>
            <person name="Teijaro C.N."/>
            <person name="Fluegel L."/>
            <person name="Davis C.M."/>
            <person name="Simpson J.R."/>
            <person name="Lauterbach L."/>
            <person name="Steele A.D."/>
            <person name="Gui C."/>
            <person name="Meng S."/>
            <person name="Li G."/>
            <person name="Viehrig K."/>
            <person name="Ye F."/>
            <person name="Su P."/>
            <person name="Kiefer A.F."/>
            <person name="Nichols A."/>
            <person name="Cepeda A.J."/>
            <person name="Yan W."/>
            <person name="Fan B."/>
            <person name="Jiang Y."/>
            <person name="Adhikari A."/>
            <person name="Zheng C.-J."/>
            <person name="Schuster L."/>
            <person name="Cowan T.M."/>
            <person name="Smanski M.J."/>
            <person name="Chevrette M.G."/>
            <person name="De Carvalho L.P.S."/>
            <person name="Shen B."/>
        </authorList>
    </citation>
    <scope>NUCLEOTIDE SEQUENCE [LARGE SCALE GENOMIC DNA]</scope>
    <source>
        <strain evidence="2 3">NPDC050100</strain>
    </source>
</reference>
<dbReference type="SUPFAM" id="SSF53448">
    <property type="entry name" value="Nucleotide-diphospho-sugar transferases"/>
    <property type="match status" value="1"/>
</dbReference>
<dbReference type="PANTHER" id="PTHR43685">
    <property type="entry name" value="GLYCOSYLTRANSFERASE"/>
    <property type="match status" value="1"/>
</dbReference>
<protein>
    <submittedName>
        <fullName evidence="2">Glycosyltransferase</fullName>
        <ecNumber evidence="2">2.4.-.-</ecNumber>
    </submittedName>
</protein>
<sequence length="558" mass="61907">MTSPTRQPRIPANDHGVIEGVPALGEWTPRLSVSVVIPTSGSRGTLPLALAGLAAQTYPRHLLEVIVVDDGEQPMLRLPEIRPERTRLIRPKDGRWGKPHACNLGASTAEGDVVHWLDDDLVLFPDHVEAQMRWHHLADYLVVLGHPRSVQPDPSELSPNEVLAAAEAGAVAKLFHEEDSTPQWTEKRWNRTSDLRTAGVDAFSVHVGATSSLPAALFRAAGGMDESLMLGEDTELGYRLAQAGAVFVPDRAARAWHLGRSTVVGREPEVKRHNWPYLGERVPTFRWLRKTPGRGYRVPYVEVVVDARGASLEEVRATVDGALGSWTPDVSVRITGPWSRLGDGRRAPLDDPDLDLRLISAGYEGDARVTFTEDLPASCFPIPFRFHCPAGWVPGQDALGRLIAFADRNALGVLSLALEERDEVVHARLERTAALSRARLVADPGEDLDDVVHEVFGTLWDVGEKWGVVRSESATTVSPETLQAELEKCRARSLVLQDRANRWRRQATRGHATRRRWRHASRRVARVLMRRVARPVMRRVARPVGLRMPWAAPGRGRL</sequence>
<dbReference type="Proteomes" id="UP001551675">
    <property type="component" value="Unassembled WGS sequence"/>
</dbReference>
<feature type="domain" description="Glycosyltransferase 2-like" evidence="1">
    <location>
        <begin position="34"/>
        <end position="161"/>
    </location>
</feature>
<evidence type="ECO:0000259" key="1">
    <source>
        <dbReference type="Pfam" id="PF00535"/>
    </source>
</evidence>
<keyword evidence="2" id="KW-0808">Transferase</keyword>
<dbReference type="CDD" id="cd00761">
    <property type="entry name" value="Glyco_tranf_GTA_type"/>
    <property type="match status" value="1"/>
</dbReference>
<dbReference type="GO" id="GO:0016757">
    <property type="term" value="F:glycosyltransferase activity"/>
    <property type="evidence" value="ECO:0007669"/>
    <property type="project" value="UniProtKB-KW"/>
</dbReference>
<comment type="caution">
    <text evidence="2">The sequence shown here is derived from an EMBL/GenBank/DDBJ whole genome shotgun (WGS) entry which is preliminary data.</text>
</comment>
<dbReference type="Pfam" id="PF00535">
    <property type="entry name" value="Glycos_transf_2"/>
    <property type="match status" value="1"/>
</dbReference>
<dbReference type="InterPro" id="IPR029044">
    <property type="entry name" value="Nucleotide-diphossugar_trans"/>
</dbReference>
<dbReference type="RefSeq" id="WP_061253279.1">
    <property type="nucleotide sequence ID" value="NZ_JBFALK010000001.1"/>
</dbReference>
<dbReference type="PANTHER" id="PTHR43685:SF2">
    <property type="entry name" value="GLYCOSYLTRANSFERASE 2-LIKE DOMAIN-CONTAINING PROTEIN"/>
    <property type="match status" value="1"/>
</dbReference>
<accession>A0ABV3G6J3</accession>
<dbReference type="InterPro" id="IPR001173">
    <property type="entry name" value="Glyco_trans_2-like"/>
</dbReference>
<dbReference type="EMBL" id="JBFALK010000001">
    <property type="protein sequence ID" value="MEV0967202.1"/>
    <property type="molecule type" value="Genomic_DNA"/>
</dbReference>
<evidence type="ECO:0000313" key="2">
    <source>
        <dbReference type="EMBL" id="MEV0967202.1"/>
    </source>
</evidence>
<name>A0ABV3G6J3_MICGL</name>
<dbReference type="EC" id="2.4.-.-" evidence="2"/>
<evidence type="ECO:0000313" key="3">
    <source>
        <dbReference type="Proteomes" id="UP001551675"/>
    </source>
</evidence>
<proteinExistence type="predicted"/>
<dbReference type="Gene3D" id="3.90.550.10">
    <property type="entry name" value="Spore Coat Polysaccharide Biosynthesis Protein SpsA, Chain A"/>
    <property type="match status" value="1"/>
</dbReference>
<keyword evidence="3" id="KW-1185">Reference proteome</keyword>